<dbReference type="InterPro" id="IPR046449">
    <property type="entry name" value="DEGP_PDZ_sf"/>
</dbReference>
<dbReference type="GO" id="GO:0006508">
    <property type="term" value="P:proteolysis"/>
    <property type="evidence" value="ECO:0007669"/>
    <property type="project" value="UniProtKB-KW"/>
</dbReference>
<keyword evidence="3" id="KW-0720">Serine protease</keyword>
<dbReference type="PANTHER" id="PTHR45980">
    <property type="match status" value="1"/>
</dbReference>
<keyword evidence="2" id="KW-0378">Hydrolase</keyword>
<dbReference type="InterPro" id="IPR041517">
    <property type="entry name" value="DEGP_PDZ"/>
</dbReference>
<protein>
    <recommendedName>
        <fullName evidence="4">Protease Do-like PDZ domain-containing protein</fullName>
    </recommendedName>
</protein>
<evidence type="ECO:0000313" key="5">
    <source>
        <dbReference type="EMBL" id="AFK37778.1"/>
    </source>
</evidence>
<name>I3SBY6_LOTJA</name>
<accession>I3SBY6</accession>
<dbReference type="Pfam" id="PF17815">
    <property type="entry name" value="PDZ_3"/>
    <property type="match status" value="1"/>
</dbReference>
<reference evidence="5" key="1">
    <citation type="submission" date="2012-05" db="EMBL/GenBank/DDBJ databases">
        <authorList>
            <person name="Krishnakumar V."/>
            <person name="Cheung F."/>
            <person name="Xiao Y."/>
            <person name="Chan A."/>
            <person name="Moskal W.A."/>
            <person name="Town C.D."/>
        </authorList>
    </citation>
    <scope>NUCLEOTIDE SEQUENCE</scope>
</reference>
<dbReference type="PANTHER" id="PTHR45980:SF6">
    <property type="entry name" value="PROTEASE DO-LIKE 2, CHLOROPLASTIC"/>
    <property type="match status" value="1"/>
</dbReference>
<proteinExistence type="evidence at transcript level"/>
<evidence type="ECO:0000256" key="3">
    <source>
        <dbReference type="ARBA" id="ARBA00022825"/>
    </source>
</evidence>
<evidence type="ECO:0000259" key="4">
    <source>
        <dbReference type="Pfam" id="PF17815"/>
    </source>
</evidence>
<dbReference type="Gene3D" id="3.20.190.20">
    <property type="match status" value="1"/>
</dbReference>
<keyword evidence="1" id="KW-0645">Protease</keyword>
<organism evidence="5">
    <name type="scientific">Lotus japonicus</name>
    <name type="common">Lotus corniculatus var. japonicus</name>
    <dbReference type="NCBI Taxonomy" id="34305"/>
    <lineage>
        <taxon>Eukaryota</taxon>
        <taxon>Viridiplantae</taxon>
        <taxon>Streptophyta</taxon>
        <taxon>Embryophyta</taxon>
        <taxon>Tracheophyta</taxon>
        <taxon>Spermatophyta</taxon>
        <taxon>Magnoliopsida</taxon>
        <taxon>eudicotyledons</taxon>
        <taxon>Gunneridae</taxon>
        <taxon>Pentapetalae</taxon>
        <taxon>rosids</taxon>
        <taxon>fabids</taxon>
        <taxon>Fabales</taxon>
        <taxon>Fabaceae</taxon>
        <taxon>Papilionoideae</taxon>
        <taxon>50 kb inversion clade</taxon>
        <taxon>NPAAA clade</taxon>
        <taxon>Hologalegina</taxon>
        <taxon>robinioid clade</taxon>
        <taxon>Loteae</taxon>
        <taxon>Lotus</taxon>
    </lineage>
</organism>
<evidence type="ECO:0000256" key="2">
    <source>
        <dbReference type="ARBA" id="ARBA00022801"/>
    </source>
</evidence>
<evidence type="ECO:0000256" key="1">
    <source>
        <dbReference type="ARBA" id="ARBA00022670"/>
    </source>
</evidence>
<dbReference type="GO" id="GO:0004252">
    <property type="term" value="F:serine-type endopeptidase activity"/>
    <property type="evidence" value="ECO:0007669"/>
    <property type="project" value="TreeGrafter"/>
</dbReference>
<dbReference type="EMBL" id="BT137983">
    <property type="protein sequence ID" value="AFK37778.1"/>
    <property type="molecule type" value="mRNA"/>
</dbReference>
<feature type="domain" description="Protease Do-like PDZ" evidence="4">
    <location>
        <begin position="4"/>
        <end position="107"/>
    </location>
</feature>
<dbReference type="AlphaFoldDB" id="I3SBY6"/>
<sequence>MGLKLLAKARYALARFKGEQIVILSQVLANELNIGYEDMSNQQVVKFNGTRIKNTHHLAHLIDSCKGRYLCFEFEDSYVAVLEREAVAAASSSILTDYGIPSERSSDLLKPYVDSLESGQPSDQEFGDTPVSNYEIGSEGLLWA</sequence>